<evidence type="ECO:0008006" key="4">
    <source>
        <dbReference type="Google" id="ProtNLM"/>
    </source>
</evidence>
<reference evidence="2" key="1">
    <citation type="submission" date="2016-09" db="EMBL/GenBank/DDBJ databases">
        <authorList>
            <person name="Hebert L."/>
            <person name="Moumen B."/>
        </authorList>
    </citation>
    <scope>NUCLEOTIDE SEQUENCE [LARGE SCALE GENOMIC DNA]</scope>
    <source>
        <strain evidence="2">OVI</strain>
    </source>
</reference>
<name>A0A1G4IF26_TRYEQ</name>
<proteinExistence type="predicted"/>
<feature type="transmembrane region" description="Helical" evidence="1">
    <location>
        <begin position="59"/>
        <end position="78"/>
    </location>
</feature>
<sequence>MTCWCCGNGGSKNFVFARESIDYSTFAFPTFLFVFFFPLREVSFRLRLFVHQQERVALVLVYVLSPLFLPFPFLFLALKAEQLHITCTPFLFRLLDGRIGRGGDVVSMRINA</sequence>
<feature type="transmembrane region" description="Helical" evidence="1">
    <location>
        <begin position="21"/>
        <end position="39"/>
    </location>
</feature>
<dbReference type="RefSeq" id="XP_067081458.1">
    <property type="nucleotide sequence ID" value="XM_067225357.1"/>
</dbReference>
<dbReference type="VEuPathDB" id="TriTrypDB:TEOVI_000225900"/>
<keyword evidence="3" id="KW-1185">Reference proteome</keyword>
<dbReference type="EMBL" id="CZPT02001507">
    <property type="protein sequence ID" value="SCU70685.1"/>
    <property type="molecule type" value="Genomic_DNA"/>
</dbReference>
<gene>
    <name evidence="2" type="ORF">TEOVI_000225900</name>
</gene>
<evidence type="ECO:0000313" key="3">
    <source>
        <dbReference type="Proteomes" id="UP000195570"/>
    </source>
</evidence>
<organism evidence="2 3">
    <name type="scientific">Trypanosoma equiperdum</name>
    <dbReference type="NCBI Taxonomy" id="5694"/>
    <lineage>
        <taxon>Eukaryota</taxon>
        <taxon>Discoba</taxon>
        <taxon>Euglenozoa</taxon>
        <taxon>Kinetoplastea</taxon>
        <taxon>Metakinetoplastina</taxon>
        <taxon>Trypanosomatida</taxon>
        <taxon>Trypanosomatidae</taxon>
        <taxon>Trypanosoma</taxon>
    </lineage>
</organism>
<dbReference type="Proteomes" id="UP000195570">
    <property type="component" value="Unassembled WGS sequence"/>
</dbReference>
<comment type="caution">
    <text evidence="2">The sequence shown here is derived from an EMBL/GenBank/DDBJ whole genome shotgun (WGS) entry which is preliminary data.</text>
</comment>
<keyword evidence="1" id="KW-0472">Membrane</keyword>
<evidence type="ECO:0000256" key="1">
    <source>
        <dbReference type="SAM" id="Phobius"/>
    </source>
</evidence>
<keyword evidence="1" id="KW-1133">Transmembrane helix</keyword>
<accession>A0A1G4IF26</accession>
<dbReference type="GeneID" id="92376199"/>
<keyword evidence="1" id="KW-0812">Transmembrane</keyword>
<dbReference type="AlphaFoldDB" id="A0A1G4IF26"/>
<evidence type="ECO:0000313" key="2">
    <source>
        <dbReference type="EMBL" id="SCU70685.1"/>
    </source>
</evidence>
<protein>
    <recommendedName>
        <fullName evidence="4">Transmembrane protein</fullName>
    </recommendedName>
</protein>